<evidence type="ECO:0000256" key="2">
    <source>
        <dbReference type="ARBA" id="ARBA00022692"/>
    </source>
</evidence>
<comment type="caution">
    <text evidence="7">The sequence shown here is derived from an EMBL/GenBank/DDBJ whole genome shotgun (WGS) entry which is preliminary data.</text>
</comment>
<evidence type="ECO:0000313" key="7">
    <source>
        <dbReference type="EMBL" id="RRD86849.1"/>
    </source>
</evidence>
<dbReference type="RefSeq" id="WP_125240189.1">
    <property type="nucleotide sequence ID" value="NZ_JALFAM010000006.1"/>
</dbReference>
<dbReference type="PANTHER" id="PTHR21016">
    <property type="entry name" value="BETA-AMYLOID BINDING PROTEIN-RELATED"/>
    <property type="match status" value="1"/>
</dbReference>
<evidence type="ECO:0000256" key="3">
    <source>
        <dbReference type="ARBA" id="ARBA00022989"/>
    </source>
</evidence>
<accession>A0A3P1ZUM5</accession>
<feature type="transmembrane region" description="Helical" evidence="5">
    <location>
        <begin position="74"/>
        <end position="95"/>
    </location>
</feature>
<keyword evidence="3 5" id="KW-1133">Transmembrane helix</keyword>
<proteinExistence type="predicted"/>
<feature type="transmembrane region" description="Helical" evidence="5">
    <location>
        <begin position="49"/>
        <end position="68"/>
    </location>
</feature>
<dbReference type="AlphaFoldDB" id="A0A3P1ZUM5"/>
<dbReference type="Pfam" id="PF05154">
    <property type="entry name" value="TM2"/>
    <property type="match status" value="1"/>
</dbReference>
<keyword evidence="4 5" id="KW-0472">Membrane</keyword>
<sequence length="111" mass="12874">MEKEKIDQFLMINGKNFPEESMAQLRKRLADINESKANMLISMEWKSPMVGFLFAFFLGTYGIDRFWLKETGLGIFKLITIGGCGIWWLIDLFTISKRTKAFNLNKLNSIL</sequence>
<dbReference type="InterPro" id="IPR007829">
    <property type="entry name" value="TM2"/>
</dbReference>
<dbReference type="GO" id="GO:0016020">
    <property type="term" value="C:membrane"/>
    <property type="evidence" value="ECO:0007669"/>
    <property type="project" value="UniProtKB-SubCell"/>
</dbReference>
<protein>
    <submittedName>
        <fullName evidence="7">TM2 domain-containing protein</fullName>
    </submittedName>
</protein>
<dbReference type="EMBL" id="RQYF01000126">
    <property type="protein sequence ID" value="RRD86849.1"/>
    <property type="molecule type" value="Genomic_DNA"/>
</dbReference>
<keyword evidence="8" id="KW-1185">Reference proteome</keyword>
<evidence type="ECO:0000259" key="6">
    <source>
        <dbReference type="Pfam" id="PF05154"/>
    </source>
</evidence>
<evidence type="ECO:0000256" key="4">
    <source>
        <dbReference type="ARBA" id="ARBA00023136"/>
    </source>
</evidence>
<gene>
    <name evidence="7" type="ORF">EII33_13790</name>
</gene>
<reference evidence="7 8" key="1">
    <citation type="submission" date="2018-11" db="EMBL/GenBank/DDBJ databases">
        <title>Genomes From Bacteria Associated with the Canine Oral Cavity: a Test Case for Automated Genome-Based Taxonomic Assignment.</title>
        <authorList>
            <person name="Coil D.A."/>
            <person name="Jospin G."/>
            <person name="Darling A.E."/>
            <person name="Wallis C."/>
            <person name="Davis I.J."/>
            <person name="Harris S."/>
            <person name="Eisen J.A."/>
            <person name="Holcombe L.J."/>
            <person name="O'Flynn C."/>
        </authorList>
    </citation>
    <scope>NUCLEOTIDE SEQUENCE [LARGE SCALE GENOMIC DNA]</scope>
    <source>
        <strain evidence="7 8">OH1047_COT-310</strain>
    </source>
</reference>
<dbReference type="PANTHER" id="PTHR21016:SF25">
    <property type="entry name" value="TM2 DOMAIN-CONTAINING PROTEIN DDB_G0277895-RELATED"/>
    <property type="match status" value="1"/>
</dbReference>
<evidence type="ECO:0000313" key="8">
    <source>
        <dbReference type="Proteomes" id="UP000279562"/>
    </source>
</evidence>
<evidence type="ECO:0000256" key="1">
    <source>
        <dbReference type="ARBA" id="ARBA00004141"/>
    </source>
</evidence>
<name>A0A3P1ZUM5_9BACE</name>
<comment type="subcellular location">
    <subcellularLocation>
        <location evidence="1">Membrane</location>
        <topology evidence="1">Multi-pass membrane protein</topology>
    </subcellularLocation>
</comment>
<keyword evidence="2 5" id="KW-0812">Transmembrane</keyword>
<dbReference type="InterPro" id="IPR050932">
    <property type="entry name" value="TM2D1-3-like"/>
</dbReference>
<organism evidence="7 8">
    <name type="scientific">Prevotella heparinolytica</name>
    <dbReference type="NCBI Taxonomy" id="28113"/>
    <lineage>
        <taxon>Bacteria</taxon>
        <taxon>Pseudomonadati</taxon>
        <taxon>Bacteroidota</taxon>
        <taxon>Bacteroidia</taxon>
        <taxon>Bacteroidales</taxon>
        <taxon>Bacteroidaceae</taxon>
        <taxon>Bacteroides</taxon>
    </lineage>
</organism>
<dbReference type="Proteomes" id="UP000279562">
    <property type="component" value="Unassembled WGS sequence"/>
</dbReference>
<feature type="domain" description="TM2" evidence="6">
    <location>
        <begin position="46"/>
        <end position="93"/>
    </location>
</feature>
<evidence type="ECO:0000256" key="5">
    <source>
        <dbReference type="SAM" id="Phobius"/>
    </source>
</evidence>